<evidence type="ECO:0000313" key="1">
    <source>
        <dbReference type="EMBL" id="ONI41525.1"/>
    </source>
</evidence>
<organism evidence="1 2">
    <name type="scientific">Candidatus Epulonipiscium fishelsonii</name>
    <dbReference type="NCBI Taxonomy" id="77094"/>
    <lineage>
        <taxon>Bacteria</taxon>
        <taxon>Bacillati</taxon>
        <taxon>Bacillota</taxon>
        <taxon>Clostridia</taxon>
        <taxon>Lachnospirales</taxon>
        <taxon>Lachnospiraceae</taxon>
        <taxon>Candidatus Epulonipiscium</taxon>
    </lineage>
</organism>
<name>A0ACC8XEH2_9FIRM</name>
<dbReference type="EMBL" id="LJHD01000216">
    <property type="protein sequence ID" value="ONI41525.1"/>
    <property type="molecule type" value="Genomic_DNA"/>
</dbReference>
<keyword evidence="2" id="KW-1185">Reference proteome</keyword>
<gene>
    <name evidence="1" type="ORF">AN640_07925</name>
</gene>
<reference evidence="1" key="1">
    <citation type="submission" date="2016-08" db="EMBL/GenBank/DDBJ databases">
        <authorList>
            <person name="Ngugi D.K."/>
            <person name="Miyake S."/>
            <person name="Stingl U."/>
        </authorList>
    </citation>
    <scope>NUCLEOTIDE SEQUENCE</scope>
    <source>
        <strain evidence="1">SCG-D08WGA-EpuloA1</strain>
    </source>
</reference>
<dbReference type="Proteomes" id="UP000188637">
    <property type="component" value="Unassembled WGS sequence"/>
</dbReference>
<comment type="caution">
    <text evidence="1">The sequence shown here is derived from an EMBL/GenBank/DDBJ whole genome shotgun (WGS) entry which is preliminary data.</text>
</comment>
<evidence type="ECO:0000313" key="2">
    <source>
        <dbReference type="Proteomes" id="UP000188637"/>
    </source>
</evidence>
<proteinExistence type="predicted"/>
<sequence>MDPGMAFGTGTHETTEMCVELLEKYLAKYETSSVIDIGTGSGILGIIATKLGAEKVIGVDIDPTAVKVANKNIKLNNAEDKMTAISGNLIELINTKANIVVSNIIADIIISLANEVDSILSENGIWISSGIINTKKEKVIETILNNNWNIIEIEEKNEWIAIVATRKKQ</sequence>
<accession>A0ACC8XEH2</accession>
<protein>
    <submittedName>
        <fullName evidence="1">Uncharacterized protein</fullName>
    </submittedName>
</protein>